<evidence type="ECO:0000256" key="6">
    <source>
        <dbReference type="SAM" id="SignalP"/>
    </source>
</evidence>
<evidence type="ECO:0000259" key="7">
    <source>
        <dbReference type="PROSITE" id="PS51352"/>
    </source>
</evidence>
<gene>
    <name evidence="8" type="ORF">DU002_05615</name>
</gene>
<keyword evidence="6" id="KW-0732">Signal</keyword>
<dbReference type="PANTHER" id="PTHR43110">
    <property type="entry name" value="THIOL PEROXIDASE"/>
    <property type="match status" value="1"/>
</dbReference>
<comment type="caution">
    <text evidence="8">The sequence shown here is derived from an EMBL/GenBank/DDBJ whole genome shotgun (WGS) entry which is preliminary data.</text>
</comment>
<evidence type="ECO:0000256" key="2">
    <source>
        <dbReference type="ARBA" id="ARBA00022862"/>
    </source>
</evidence>
<feature type="domain" description="Thioredoxin" evidence="7">
    <location>
        <begin position="42"/>
        <end position="192"/>
    </location>
</feature>
<dbReference type="CDD" id="cd03014">
    <property type="entry name" value="PRX_Atyp2cys"/>
    <property type="match status" value="1"/>
</dbReference>
<sequence>MLRLPFVILTVCLSFSAWAELTEREGLVTAGGQPLVLLGSGVEVGQPAPEFKVVDSKFAPILLSDYQGKTVLLSVVPSIDTGVCSLQTKRFNSEVAKLPADVILITLSTDLPFAQKRFCEVENVDKMPVLSDAVWRNFGEQYGLLIKDRGLLARAILIIDKDGKLQYQELVKEVSEHPDYDAALAMVKKLHQD</sequence>
<dbReference type="GO" id="GO:0008379">
    <property type="term" value="F:thioredoxin peroxidase activity"/>
    <property type="evidence" value="ECO:0007669"/>
    <property type="project" value="InterPro"/>
</dbReference>
<dbReference type="OrthoDB" id="9781543at2"/>
<dbReference type="AlphaFoldDB" id="A0A368NLV1"/>
<accession>A0A368NLV1</accession>
<dbReference type="PROSITE" id="PS01265">
    <property type="entry name" value="TPX"/>
    <property type="match status" value="1"/>
</dbReference>
<feature type="chain" id="PRO_5017017084" evidence="6">
    <location>
        <begin position="20"/>
        <end position="193"/>
    </location>
</feature>
<keyword evidence="9" id="KW-1185">Reference proteome</keyword>
<evidence type="ECO:0000256" key="4">
    <source>
        <dbReference type="ARBA" id="ARBA00023157"/>
    </source>
</evidence>
<name>A0A368NLV1_9GAMM</name>
<dbReference type="InterPro" id="IPR013740">
    <property type="entry name" value="Redoxin"/>
</dbReference>
<dbReference type="InterPro" id="IPR018219">
    <property type="entry name" value="Tpx_CS"/>
</dbReference>
<dbReference type="NCBIfam" id="NF001808">
    <property type="entry name" value="PRK00522.1"/>
    <property type="match status" value="1"/>
</dbReference>
<keyword evidence="2" id="KW-0049">Antioxidant</keyword>
<dbReference type="Proteomes" id="UP000252558">
    <property type="component" value="Unassembled WGS sequence"/>
</dbReference>
<keyword evidence="5" id="KW-0676">Redox-active center</keyword>
<dbReference type="SUPFAM" id="SSF52833">
    <property type="entry name" value="Thioredoxin-like"/>
    <property type="match status" value="1"/>
</dbReference>
<evidence type="ECO:0000256" key="3">
    <source>
        <dbReference type="ARBA" id="ARBA00023002"/>
    </source>
</evidence>
<evidence type="ECO:0000256" key="1">
    <source>
        <dbReference type="ARBA" id="ARBA00022559"/>
    </source>
</evidence>
<dbReference type="InterPro" id="IPR002065">
    <property type="entry name" value="TPX"/>
</dbReference>
<evidence type="ECO:0000313" key="8">
    <source>
        <dbReference type="EMBL" id="RCU50805.1"/>
    </source>
</evidence>
<proteinExistence type="predicted"/>
<feature type="signal peptide" evidence="6">
    <location>
        <begin position="1"/>
        <end position="19"/>
    </location>
</feature>
<protein>
    <submittedName>
        <fullName evidence="8">Thiol peroxidase</fullName>
    </submittedName>
</protein>
<dbReference type="EMBL" id="QPID01000003">
    <property type="protein sequence ID" value="RCU50805.1"/>
    <property type="molecule type" value="Genomic_DNA"/>
</dbReference>
<dbReference type="RefSeq" id="WP_114337400.1">
    <property type="nucleotide sequence ID" value="NZ_QPID01000003.1"/>
</dbReference>
<reference evidence="8 9" key="1">
    <citation type="submission" date="2018-07" db="EMBL/GenBank/DDBJ databases">
        <title>Corallincola holothuriorum sp. nov., a new facultative anaerobe isolated from sea cucumber Apostichopus japonicus.</title>
        <authorList>
            <person name="Xia H."/>
        </authorList>
    </citation>
    <scope>NUCLEOTIDE SEQUENCE [LARGE SCALE GENOMIC DNA]</scope>
    <source>
        <strain evidence="8 9">C4</strain>
    </source>
</reference>
<keyword evidence="1 8" id="KW-0575">Peroxidase</keyword>
<keyword evidence="3" id="KW-0560">Oxidoreductase</keyword>
<evidence type="ECO:0000313" key="9">
    <source>
        <dbReference type="Proteomes" id="UP000252558"/>
    </source>
</evidence>
<organism evidence="8 9">
    <name type="scientific">Corallincola holothuriorum</name>
    <dbReference type="NCBI Taxonomy" id="2282215"/>
    <lineage>
        <taxon>Bacteria</taxon>
        <taxon>Pseudomonadati</taxon>
        <taxon>Pseudomonadota</taxon>
        <taxon>Gammaproteobacteria</taxon>
        <taxon>Alteromonadales</taxon>
        <taxon>Psychromonadaceae</taxon>
        <taxon>Corallincola</taxon>
    </lineage>
</organism>
<dbReference type="Gene3D" id="3.40.30.10">
    <property type="entry name" value="Glutaredoxin"/>
    <property type="match status" value="1"/>
</dbReference>
<dbReference type="Pfam" id="PF08534">
    <property type="entry name" value="Redoxin"/>
    <property type="match status" value="1"/>
</dbReference>
<keyword evidence="4" id="KW-1015">Disulfide bond</keyword>
<dbReference type="PANTHER" id="PTHR43110:SF1">
    <property type="entry name" value="THIOL PEROXIDASE"/>
    <property type="match status" value="1"/>
</dbReference>
<evidence type="ECO:0000256" key="5">
    <source>
        <dbReference type="ARBA" id="ARBA00023284"/>
    </source>
</evidence>
<dbReference type="InterPro" id="IPR050455">
    <property type="entry name" value="Tpx_Peroxidase_subfamily"/>
</dbReference>
<dbReference type="InterPro" id="IPR013766">
    <property type="entry name" value="Thioredoxin_domain"/>
</dbReference>
<dbReference type="PROSITE" id="PS51352">
    <property type="entry name" value="THIOREDOXIN_2"/>
    <property type="match status" value="1"/>
</dbReference>
<dbReference type="InterPro" id="IPR036249">
    <property type="entry name" value="Thioredoxin-like_sf"/>
</dbReference>